<feature type="compositionally biased region" description="Polar residues" evidence="11">
    <location>
        <begin position="171"/>
        <end position="181"/>
    </location>
</feature>
<evidence type="ECO:0000256" key="11">
    <source>
        <dbReference type="SAM" id="MobiDB-lite"/>
    </source>
</evidence>
<dbReference type="PANTHER" id="PTHR21522">
    <property type="entry name" value="PROTON CHANNEL OTOP"/>
    <property type="match status" value="1"/>
</dbReference>
<feature type="transmembrane region" description="Helical" evidence="12">
    <location>
        <begin position="212"/>
        <end position="232"/>
    </location>
</feature>
<evidence type="ECO:0000256" key="6">
    <source>
        <dbReference type="ARBA" id="ARBA00022781"/>
    </source>
</evidence>
<dbReference type="GO" id="GO:0005886">
    <property type="term" value="C:plasma membrane"/>
    <property type="evidence" value="ECO:0007669"/>
    <property type="project" value="UniProtKB-SubCell"/>
</dbReference>
<keyword evidence="5 12" id="KW-0812">Transmembrane</keyword>
<dbReference type="OrthoDB" id="6429739at2759"/>
<dbReference type="AlphaFoldDB" id="A0A8B8C0P5"/>
<gene>
    <name evidence="14 15" type="primary">LOC111114896</name>
</gene>
<evidence type="ECO:0000256" key="5">
    <source>
        <dbReference type="ARBA" id="ARBA00022692"/>
    </source>
</evidence>
<feature type="region of interest" description="Disordered" evidence="11">
    <location>
        <begin position="164"/>
        <end position="189"/>
    </location>
</feature>
<keyword evidence="7 12" id="KW-1133">Transmembrane helix</keyword>
<organism evidence="13 15">
    <name type="scientific">Crassostrea virginica</name>
    <name type="common">Eastern oyster</name>
    <dbReference type="NCBI Taxonomy" id="6565"/>
    <lineage>
        <taxon>Eukaryota</taxon>
        <taxon>Metazoa</taxon>
        <taxon>Spiralia</taxon>
        <taxon>Lophotrochozoa</taxon>
        <taxon>Mollusca</taxon>
        <taxon>Bivalvia</taxon>
        <taxon>Autobranchia</taxon>
        <taxon>Pteriomorphia</taxon>
        <taxon>Ostreida</taxon>
        <taxon>Ostreoidea</taxon>
        <taxon>Ostreidae</taxon>
        <taxon>Crassostrea</taxon>
    </lineage>
</organism>
<accession>A0A8B8C0P5</accession>
<keyword evidence="10" id="KW-0407">Ion channel</keyword>
<evidence type="ECO:0000313" key="14">
    <source>
        <dbReference type="RefSeq" id="XP_022309135.1"/>
    </source>
</evidence>
<dbReference type="GO" id="GO:0015252">
    <property type="term" value="F:proton channel activity"/>
    <property type="evidence" value="ECO:0007669"/>
    <property type="project" value="InterPro"/>
</dbReference>
<dbReference type="InterPro" id="IPR004878">
    <property type="entry name" value="Otopetrin"/>
</dbReference>
<feature type="compositionally biased region" description="Polar residues" evidence="11">
    <location>
        <begin position="123"/>
        <end position="135"/>
    </location>
</feature>
<sequence length="785" mass="88610">MSMFESEETEPRIQVKHVENLPEDGATITDAESIDVEPSNRKTDNKTILKTKSSSEIQSPHRIQECHRRNSAIGNESNSLSENAIRGEEKIRNIPLNNENLLSKYTDKKYATSSKMRQKSESDTVQENTTVNEGNRNTERPSVCAINNSSDDILALVDLGPKRGRHDSAQGRYQDSLNASDKTTDENEDDVMLCDEESEAERKDIADKLRDNVSVVGSMMYGILMSVLAAVIPITETFASQSPSQMFEVFYVYMYLLSFLFVLYVNVFILKRQSRLTRFFLAVIGRIRSLLRNEADKSGVAQARNRHLSTISRCSFSTDTTNFVYTGSFPLRVGAVVFGVASMIHSGLNFAYFFQVRDGNEICHHPIQAIKPFMHMTFTFIQLYFIFLHSKLVFTHQKCITRLGLVHLCCTNLAVWFRCIVLETLDVLNVYQRERNQNVPGNVTQAPAMAGANPSAATRKLLGVSDSHLILISLPMNNSRVFPEISCVWSDIFGTFVQMAGPYLYPCKIEYSLICAAIVYAMWRNVGRKQNLDLNSTREQTAALDVSRRLDCSNSIRGLFAGILVAVGTVITMVAFYVLVTRHPKSSTAVILVHVSETSMFLLMTGAIILAADRMKNMKFKHVSWKFSVELYLLFVSYAGAFAFAVFGVIAAAFETHKPKGVLNILTNLFMILQSTMQVLFIVAGTKLISANETQEQRKRGREYVTFLILCNFALWVMLTFETQQPEHNPVQMDFYGPLAWSVLTHITVPLSIYFRFHSSVCLMNIWRYAWRSGPLPETEPESSC</sequence>
<keyword evidence="6" id="KW-0375">Hydrogen ion transport</keyword>
<dbReference type="PANTHER" id="PTHR21522:SF32">
    <property type="entry name" value="OTOPETRIN-2"/>
    <property type="match status" value="1"/>
</dbReference>
<feature type="transmembrane region" description="Helical" evidence="12">
    <location>
        <begin position="252"/>
        <end position="270"/>
    </location>
</feature>
<evidence type="ECO:0000256" key="8">
    <source>
        <dbReference type="ARBA" id="ARBA00023065"/>
    </source>
</evidence>
<dbReference type="Pfam" id="PF03189">
    <property type="entry name" value="Otopetrin"/>
    <property type="match status" value="1"/>
</dbReference>
<dbReference type="KEGG" id="cvn:111114896"/>
<proteinExistence type="inferred from homology"/>
<comment type="subcellular location">
    <subcellularLocation>
        <location evidence="1">Cell membrane</location>
        <topology evidence="1">Multi-pass membrane protein</topology>
    </subcellularLocation>
</comment>
<feature type="region of interest" description="Disordered" evidence="11">
    <location>
        <begin position="19"/>
        <end position="45"/>
    </location>
</feature>
<evidence type="ECO:0000256" key="10">
    <source>
        <dbReference type="ARBA" id="ARBA00023303"/>
    </source>
</evidence>
<keyword evidence="13" id="KW-1185">Reference proteome</keyword>
<dbReference type="RefSeq" id="XP_022309140.1">
    <property type="nucleotide sequence ID" value="XM_022453432.1"/>
</dbReference>
<feature type="transmembrane region" description="Helical" evidence="12">
    <location>
        <begin position="701"/>
        <end position="719"/>
    </location>
</feature>
<evidence type="ECO:0000313" key="15">
    <source>
        <dbReference type="RefSeq" id="XP_022309140.1"/>
    </source>
</evidence>
<reference evidence="14 15" key="2">
    <citation type="submission" date="2025-04" db="UniProtKB">
        <authorList>
            <consortium name="RefSeq"/>
        </authorList>
    </citation>
    <scope>IDENTIFICATION</scope>
    <source>
        <tissue evidence="14 15">Whole sample</tissue>
    </source>
</reference>
<keyword evidence="9 12" id="KW-0472">Membrane</keyword>
<feature type="transmembrane region" description="Helical" evidence="12">
    <location>
        <begin position="631"/>
        <end position="654"/>
    </location>
</feature>
<feature type="transmembrane region" description="Helical" evidence="12">
    <location>
        <begin position="373"/>
        <end position="394"/>
    </location>
</feature>
<keyword evidence="4" id="KW-1003">Cell membrane</keyword>
<evidence type="ECO:0000256" key="12">
    <source>
        <dbReference type="SAM" id="Phobius"/>
    </source>
</evidence>
<feature type="transmembrane region" description="Helical" evidence="12">
    <location>
        <begin position="591"/>
        <end position="611"/>
    </location>
</feature>
<feature type="transmembrane region" description="Helical" evidence="12">
    <location>
        <begin position="558"/>
        <end position="579"/>
    </location>
</feature>
<reference evidence="13" key="1">
    <citation type="submission" date="2024-06" db="UniProtKB">
        <authorList>
            <consortium name="RefSeq"/>
        </authorList>
    </citation>
    <scope>NUCLEOTIDE SEQUENCE [LARGE SCALE GENOMIC DNA]</scope>
</reference>
<evidence type="ECO:0000256" key="4">
    <source>
        <dbReference type="ARBA" id="ARBA00022475"/>
    </source>
</evidence>
<feature type="region of interest" description="Disordered" evidence="11">
    <location>
        <begin position="110"/>
        <end position="144"/>
    </location>
</feature>
<protein>
    <submittedName>
        <fullName evidence="14 15">Otopetrin-2-like isoform X1</fullName>
    </submittedName>
</protein>
<evidence type="ECO:0000256" key="2">
    <source>
        <dbReference type="ARBA" id="ARBA00006513"/>
    </source>
</evidence>
<keyword evidence="8" id="KW-0406">Ion transport</keyword>
<keyword evidence="3" id="KW-0813">Transport</keyword>
<comment type="similarity">
    <text evidence="2">Belongs to the otopetrin family.</text>
</comment>
<dbReference type="RefSeq" id="XP_022309135.1">
    <property type="nucleotide sequence ID" value="XM_022453427.1"/>
</dbReference>
<dbReference type="Proteomes" id="UP000694844">
    <property type="component" value="Chromosome 1"/>
</dbReference>
<feature type="transmembrane region" description="Helical" evidence="12">
    <location>
        <begin position="333"/>
        <end position="353"/>
    </location>
</feature>
<evidence type="ECO:0000256" key="7">
    <source>
        <dbReference type="ARBA" id="ARBA00022989"/>
    </source>
</evidence>
<evidence type="ECO:0000256" key="1">
    <source>
        <dbReference type="ARBA" id="ARBA00004651"/>
    </source>
</evidence>
<evidence type="ECO:0000256" key="3">
    <source>
        <dbReference type="ARBA" id="ARBA00022448"/>
    </source>
</evidence>
<feature type="transmembrane region" description="Helical" evidence="12">
    <location>
        <begin position="666"/>
        <end position="689"/>
    </location>
</feature>
<evidence type="ECO:0000313" key="13">
    <source>
        <dbReference type="Proteomes" id="UP000694844"/>
    </source>
</evidence>
<name>A0A8B8C0P5_CRAVI</name>
<feature type="transmembrane region" description="Helical" evidence="12">
    <location>
        <begin position="739"/>
        <end position="757"/>
    </location>
</feature>
<dbReference type="GeneID" id="111114896"/>
<evidence type="ECO:0000256" key="9">
    <source>
        <dbReference type="ARBA" id="ARBA00023136"/>
    </source>
</evidence>